<accession>A0AAD7S320</accession>
<feature type="region of interest" description="Disordered" evidence="1">
    <location>
        <begin position="649"/>
        <end position="712"/>
    </location>
</feature>
<feature type="region of interest" description="Disordered" evidence="1">
    <location>
        <begin position="1052"/>
        <end position="1204"/>
    </location>
</feature>
<feature type="compositionally biased region" description="Basic and acidic residues" evidence="1">
    <location>
        <begin position="652"/>
        <end position="673"/>
    </location>
</feature>
<feature type="region of interest" description="Disordered" evidence="1">
    <location>
        <begin position="403"/>
        <end position="574"/>
    </location>
</feature>
<dbReference type="GO" id="GO:1903589">
    <property type="term" value="P:positive regulation of blood vessel endothelial cell proliferation involved in sprouting angiogenesis"/>
    <property type="evidence" value="ECO:0007669"/>
    <property type="project" value="TreeGrafter"/>
</dbReference>
<feature type="compositionally biased region" description="Polar residues" evidence="1">
    <location>
        <begin position="1139"/>
        <end position="1155"/>
    </location>
</feature>
<organism evidence="2 3">
    <name type="scientific">Aldrovandia affinis</name>
    <dbReference type="NCBI Taxonomy" id="143900"/>
    <lineage>
        <taxon>Eukaryota</taxon>
        <taxon>Metazoa</taxon>
        <taxon>Chordata</taxon>
        <taxon>Craniata</taxon>
        <taxon>Vertebrata</taxon>
        <taxon>Euteleostomi</taxon>
        <taxon>Actinopterygii</taxon>
        <taxon>Neopterygii</taxon>
        <taxon>Teleostei</taxon>
        <taxon>Notacanthiformes</taxon>
        <taxon>Halosauridae</taxon>
        <taxon>Aldrovandia</taxon>
    </lineage>
</organism>
<feature type="compositionally biased region" description="Acidic residues" evidence="1">
    <location>
        <begin position="1123"/>
        <end position="1134"/>
    </location>
</feature>
<protein>
    <recommendedName>
        <fullName evidence="4">Junctional protein associated with coronary artery disease</fullName>
    </recommendedName>
</protein>
<sequence length="1204" mass="133211">MYSVEDLLISHGYKLPKNAPSPCETARYADCQREMAETGSGHGTANGYETDTGAYVCSRQAPAKGYCSDNECKDRNQRRKAGSGNQGDTQPLGDFLTRDSGFYDGARGMYSQPRGERGVSYWRRRGQDFSVLLDYADCRELRGSGFARPVEGALRVLGEERGHERQCWDETEREAGQDQWRVTGDRNCQSLGAEEWRQPVALGQQLSDGEGERWAQDQRRIGASEGGTKGKSLSLPRVLSPESLQYTSMPDQSAYGGHRLNGSLSHRLPRTHHSREWWAENGHWPSSHGALLPKPRFSRPLKPPSYEAHQQTRGSSEMLAGDQGPQPKDKGPYIPRQDYFSQEPVGPGMEPPVYIPPPSYERPLLQRGAQKNYSNVSDFRLKGMPFQQVPRSAESGRWFSRQAGSSWLEQPREQSAPCRKQSQLSSSLIDLELQTLTDYGPRGRGPKKSPPGKEAAEPQPLQPNPNNHNELLYSGSWPGDQYRDQETQTSCPAAPKGAPQGPRDQQAQDQGPSSSDTTTDSGMGTDCSTFGYPMKGQKSLNPSSNSAFSRTANFPSKLCKSPAQPPSGSQVEAGRPLARTIEDKPLPANGQEAFGQFLLKPVSRRPWDAIEELESFNNELQSQMCKRASVDQCIEDLDQAYRDILELGTTSDNHKNGKVLNHDCDPQGEEPPKKPNKTQHTFESWSNTGELEPREKRSAFSKPPAKTVSFGKLPNEPGFRDYSLLNQKIPLGDCRSLRSDIPVLRESLLRDVGLTVYTETPGEHRQPTQDASTLTSPPDYEDVCHALQLSRERAAVVDYKAGNIGAVSHSSFRSFGLSVGPVQQEPSISGVEAERTVRKENLVSRYSGENEVKGQGDSFHYRGRQFSVAESAADRGTYREVSPVFDEEDSDRFDWQKQLLLAEKHLEELLINEKANSLPKEDLSNLYEVQCAEGIPEKETIEERAARILGIEVPAESLAVRDQKADTEAAELIGATESDPVMTLETWESSANGKLWQVQSWYEEVSEEPVDPTGPRQKAEVVMEPGEGDHLSRTLEKHVGLDCGLPEFPPGELLGAISSSDDELPLSISGDMEGPGASPMAEHPQDGTAHSSPLEETENLVLQAKEEDFVPCMDNLDIRSLDSGEESEDEDEGDRVDNGTPTSEPDPNDTLLSTPHPQPRNATVAKREITLPLELSDSSHEAEQSDEEVLPLSEPYDPSRVERV</sequence>
<feature type="compositionally biased region" description="Low complexity" evidence="1">
    <location>
        <begin position="511"/>
        <end position="529"/>
    </location>
</feature>
<dbReference type="PANTHER" id="PTHR34757:SF1">
    <property type="entry name" value="JUNCTIONAL CADHERIN 5-ASSOCIATED PROTEIN"/>
    <property type="match status" value="1"/>
</dbReference>
<dbReference type="Proteomes" id="UP001221898">
    <property type="component" value="Unassembled WGS sequence"/>
</dbReference>
<feature type="region of interest" description="Disordered" evidence="1">
    <location>
        <begin position="217"/>
        <end position="237"/>
    </location>
</feature>
<evidence type="ECO:0008006" key="4">
    <source>
        <dbReference type="Google" id="ProtNLM"/>
    </source>
</evidence>
<reference evidence="2" key="1">
    <citation type="journal article" date="2023" name="Science">
        <title>Genome structures resolve the early diversification of teleost fishes.</title>
        <authorList>
            <person name="Parey E."/>
            <person name="Louis A."/>
            <person name="Montfort J."/>
            <person name="Bouchez O."/>
            <person name="Roques C."/>
            <person name="Iampietro C."/>
            <person name="Lluch J."/>
            <person name="Castinel A."/>
            <person name="Donnadieu C."/>
            <person name="Desvignes T."/>
            <person name="Floi Bucao C."/>
            <person name="Jouanno E."/>
            <person name="Wen M."/>
            <person name="Mejri S."/>
            <person name="Dirks R."/>
            <person name="Jansen H."/>
            <person name="Henkel C."/>
            <person name="Chen W.J."/>
            <person name="Zahm M."/>
            <person name="Cabau C."/>
            <person name="Klopp C."/>
            <person name="Thompson A.W."/>
            <person name="Robinson-Rechavi M."/>
            <person name="Braasch I."/>
            <person name="Lecointre G."/>
            <person name="Bobe J."/>
            <person name="Postlethwait J.H."/>
            <person name="Berthelot C."/>
            <person name="Roest Crollius H."/>
            <person name="Guiguen Y."/>
        </authorList>
    </citation>
    <scope>NUCLEOTIDE SEQUENCE</scope>
    <source>
        <strain evidence="2">NC1722</strain>
    </source>
</reference>
<comment type="caution">
    <text evidence="2">The sequence shown here is derived from an EMBL/GenBank/DDBJ whole genome shotgun (WGS) entry which is preliminary data.</text>
</comment>
<name>A0AAD7S320_9TELE</name>
<evidence type="ECO:0000313" key="3">
    <source>
        <dbReference type="Proteomes" id="UP001221898"/>
    </source>
</evidence>
<proteinExistence type="predicted"/>
<keyword evidence="3" id="KW-1185">Reference proteome</keyword>
<dbReference type="AlphaFoldDB" id="A0AAD7S320"/>
<gene>
    <name evidence="2" type="ORF">AAFF_G00039950</name>
</gene>
<feature type="region of interest" description="Disordered" evidence="1">
    <location>
        <begin position="289"/>
        <end position="371"/>
    </location>
</feature>
<dbReference type="GO" id="GO:0032587">
    <property type="term" value="C:ruffle membrane"/>
    <property type="evidence" value="ECO:0007669"/>
    <property type="project" value="TreeGrafter"/>
</dbReference>
<evidence type="ECO:0000256" key="1">
    <source>
        <dbReference type="SAM" id="MobiDB-lite"/>
    </source>
</evidence>
<dbReference type="EMBL" id="JAINUG010000120">
    <property type="protein sequence ID" value="KAJ8395044.1"/>
    <property type="molecule type" value="Genomic_DNA"/>
</dbReference>
<dbReference type="PANTHER" id="PTHR34757">
    <property type="entry name" value="JUNCTIONAL PROTEIN ASSOCIATED WITH CORONARY ARTERY DISEASE"/>
    <property type="match status" value="1"/>
</dbReference>
<dbReference type="Pfam" id="PF15351">
    <property type="entry name" value="JCAD"/>
    <property type="match status" value="2"/>
</dbReference>
<feature type="region of interest" description="Disordered" evidence="1">
    <location>
        <begin position="74"/>
        <end position="98"/>
    </location>
</feature>
<dbReference type="InterPro" id="IPR028221">
    <property type="entry name" value="JCAD"/>
</dbReference>
<feature type="compositionally biased region" description="Pro residues" evidence="1">
    <location>
        <begin position="349"/>
        <end position="360"/>
    </location>
</feature>
<feature type="compositionally biased region" description="Polar residues" evidence="1">
    <location>
        <begin position="678"/>
        <end position="689"/>
    </location>
</feature>
<evidence type="ECO:0000313" key="2">
    <source>
        <dbReference type="EMBL" id="KAJ8395044.1"/>
    </source>
</evidence>
<dbReference type="GO" id="GO:0005912">
    <property type="term" value="C:adherens junction"/>
    <property type="evidence" value="ECO:0007669"/>
    <property type="project" value="TreeGrafter"/>
</dbReference>
<feature type="compositionally biased region" description="Polar residues" evidence="1">
    <location>
        <begin position="538"/>
        <end position="554"/>
    </location>
</feature>